<dbReference type="EMBL" id="QHCR01000009">
    <property type="protein sequence ID" value="RHX78058.1"/>
    <property type="molecule type" value="Genomic_DNA"/>
</dbReference>
<keyword evidence="2" id="KW-1185">Reference proteome</keyword>
<gene>
    <name evidence="1" type="ORF">DLM77_18500</name>
</gene>
<reference evidence="1 2" key="2">
    <citation type="journal article" date="2020" name="Int. J. Syst. Evol. Microbiol.">
        <title>Leptospira yasudae sp. nov. and Leptospira stimsonii sp. nov., two new species of the pathogenic group isolated from environmental sources.</title>
        <authorList>
            <person name="Casanovas-Massana A."/>
            <person name="Hamond C."/>
            <person name="Santos L.A."/>
            <person name="de Oliveira D."/>
            <person name="Hacker K.P."/>
            <person name="Balassiano I."/>
            <person name="Costa F."/>
            <person name="Medeiros M.A."/>
            <person name="Reis M.G."/>
            <person name="Ko A.I."/>
            <person name="Wunder E.A."/>
        </authorList>
    </citation>
    <scope>NUCLEOTIDE SEQUENCE [LARGE SCALE GENOMIC DNA]</scope>
    <source>
        <strain evidence="1 2">B21</strain>
    </source>
</reference>
<evidence type="ECO:0000313" key="2">
    <source>
        <dbReference type="Proteomes" id="UP000285569"/>
    </source>
</evidence>
<accession>A0ABX9LYX6</accession>
<protein>
    <submittedName>
        <fullName evidence="1">Uncharacterized protein</fullName>
    </submittedName>
</protein>
<name>A0ABX9LYX6_9LEPT</name>
<proteinExistence type="predicted"/>
<organism evidence="1 2">
    <name type="scientific">Leptospira yasudae</name>
    <dbReference type="NCBI Taxonomy" id="2202201"/>
    <lineage>
        <taxon>Bacteria</taxon>
        <taxon>Pseudomonadati</taxon>
        <taxon>Spirochaetota</taxon>
        <taxon>Spirochaetia</taxon>
        <taxon>Leptospirales</taxon>
        <taxon>Leptospiraceae</taxon>
        <taxon>Leptospira</taxon>
    </lineage>
</organism>
<comment type="caution">
    <text evidence="1">The sequence shown here is derived from an EMBL/GenBank/DDBJ whole genome shotgun (WGS) entry which is preliminary data.</text>
</comment>
<sequence length="72" mass="8445">MKEIILLKTMWVFLHNSRTNKESRARNQNNALKRTTRNKILLPESVLLKFDSITIYAALRGAIQEVSFDRIQ</sequence>
<reference evidence="2" key="1">
    <citation type="submission" date="2018-05" db="EMBL/GenBank/DDBJ databases">
        <title>Leptospira yasudae sp. nov. and Leptospira stimsonii sp. nov., two pathogenic species of the genus Leptospira isolated from environmental sources.</title>
        <authorList>
            <person name="Casanovas-Massana A."/>
            <person name="Hamond C."/>
            <person name="Santos L.A."/>
            <person name="Hacker K.P."/>
            <person name="Balassiano I."/>
            <person name="Medeiros M.A."/>
            <person name="Reis M.G."/>
            <person name="Ko A.I."/>
            <person name="Wunder E.A."/>
        </authorList>
    </citation>
    <scope>NUCLEOTIDE SEQUENCE [LARGE SCALE GENOMIC DNA]</scope>
    <source>
        <strain evidence="2">B21</strain>
    </source>
</reference>
<dbReference type="Proteomes" id="UP000285569">
    <property type="component" value="Unassembled WGS sequence"/>
</dbReference>
<evidence type="ECO:0000313" key="1">
    <source>
        <dbReference type="EMBL" id="RHX78058.1"/>
    </source>
</evidence>